<dbReference type="AlphaFoldDB" id="A0A7C2NW41"/>
<organism evidence="3">
    <name type="scientific">Schlesneria paludicola</name>
    <dbReference type="NCBI Taxonomy" id="360056"/>
    <lineage>
        <taxon>Bacteria</taxon>
        <taxon>Pseudomonadati</taxon>
        <taxon>Planctomycetota</taxon>
        <taxon>Planctomycetia</taxon>
        <taxon>Planctomycetales</taxon>
        <taxon>Planctomycetaceae</taxon>
        <taxon>Schlesneria</taxon>
    </lineage>
</organism>
<feature type="region of interest" description="Disordered" evidence="1">
    <location>
        <begin position="81"/>
        <end position="123"/>
    </location>
</feature>
<evidence type="ECO:0000313" key="3">
    <source>
        <dbReference type="EMBL" id="HEN14731.1"/>
    </source>
</evidence>
<evidence type="ECO:0000256" key="2">
    <source>
        <dbReference type="SAM" id="SignalP"/>
    </source>
</evidence>
<name>A0A7C2NW41_9PLAN</name>
<dbReference type="EMBL" id="DSOK01000137">
    <property type="protein sequence ID" value="HEN14731.1"/>
    <property type="molecule type" value="Genomic_DNA"/>
</dbReference>
<gene>
    <name evidence="3" type="ORF">ENQ76_04585</name>
</gene>
<feature type="chain" id="PRO_5028124100" evidence="2">
    <location>
        <begin position="42"/>
        <end position="361"/>
    </location>
</feature>
<evidence type="ECO:0000256" key="1">
    <source>
        <dbReference type="SAM" id="MobiDB-lite"/>
    </source>
</evidence>
<proteinExistence type="predicted"/>
<feature type="region of interest" description="Disordered" evidence="1">
    <location>
        <begin position="192"/>
        <end position="212"/>
    </location>
</feature>
<protein>
    <submittedName>
        <fullName evidence="3">Uncharacterized protein</fullName>
    </submittedName>
</protein>
<sequence>MTLRSWKSRRITQWSTRLWSRRDVAAWTLALSLPLAPTAFGGDVLDDPGLAATAAVTQPAGTIPQETPAERWQRLKSRYQTETVTAPASHPGADSPGSTRPVPEAAPTTGWTPLQPSAAAPFPELTDAPPWIVASPAAAAPIAEPAAPSILATAPSQPAAVPLAPQPLDPFASQPPVDVTPRPESHVIAAGRRQPGELPPMPTPDLEGPRRSVRPITEISPYYDLTVDQDIRDYADQRAAEYNVKFGDESYQPRMFPDVAMAWEPTNFYHFPLYFEDPALERYGHTRSFLVQPFVSGARFTGQLLALPYQMTIDPIDKPVYALGWYRPGEVAPKLKYQVPFNAQAAAVEAAVVTGMFFLIP</sequence>
<keyword evidence="2" id="KW-0732">Signal</keyword>
<comment type="caution">
    <text evidence="3">The sequence shown here is derived from an EMBL/GenBank/DDBJ whole genome shotgun (WGS) entry which is preliminary data.</text>
</comment>
<accession>A0A7C2NW41</accession>
<reference evidence="3" key="1">
    <citation type="journal article" date="2020" name="mSystems">
        <title>Genome- and Community-Level Interaction Insights into Carbon Utilization and Element Cycling Functions of Hydrothermarchaeota in Hydrothermal Sediment.</title>
        <authorList>
            <person name="Zhou Z."/>
            <person name="Liu Y."/>
            <person name="Xu W."/>
            <person name="Pan J."/>
            <person name="Luo Z.H."/>
            <person name="Li M."/>
        </authorList>
    </citation>
    <scope>NUCLEOTIDE SEQUENCE [LARGE SCALE GENOMIC DNA]</scope>
    <source>
        <strain evidence="3">SpSt-339</strain>
    </source>
</reference>
<feature type="signal peptide" evidence="2">
    <location>
        <begin position="1"/>
        <end position="41"/>
    </location>
</feature>